<sequence>MKNLFRWVGGIFAATGFIFVIASAVLWQRDAAFSADAEEARGTVMELVRHVERDRDRGQSISYTAIIGFTDGSGRRQEFSEPIRSNPPRFSVGEVVPVLYDPTRPSHAVVDDFWGRRGILTIFLGLGATFAVLGTVLFAIDLKRRRRISRLLREGKPIDADFLHVFRDARIARNGEHPFRVVVQAMDPATGRLRRFESEAIWVDPTTQLTGRKIRVLLDPGNPQRYHVDLSGSVLTD</sequence>
<comment type="caution">
    <text evidence="3">The sequence shown here is derived from an EMBL/GenBank/DDBJ whole genome shotgun (WGS) entry which is preliminary data.</text>
</comment>
<proteinExistence type="predicted"/>
<evidence type="ECO:0000313" key="4">
    <source>
        <dbReference type="Proteomes" id="UP000284322"/>
    </source>
</evidence>
<organism evidence="3 4">
    <name type="scientific">Tsuneonella suprasediminis</name>
    <dbReference type="NCBI Taxonomy" id="2306996"/>
    <lineage>
        <taxon>Bacteria</taxon>
        <taxon>Pseudomonadati</taxon>
        <taxon>Pseudomonadota</taxon>
        <taxon>Alphaproteobacteria</taxon>
        <taxon>Sphingomonadales</taxon>
        <taxon>Erythrobacteraceae</taxon>
        <taxon>Tsuneonella</taxon>
    </lineage>
</organism>
<dbReference type="Pfam" id="PF12158">
    <property type="entry name" value="DUF3592"/>
    <property type="match status" value="1"/>
</dbReference>
<keyword evidence="1" id="KW-1133">Transmembrane helix</keyword>
<dbReference type="EMBL" id="RAHJ01000011">
    <property type="protein sequence ID" value="RJX69908.1"/>
    <property type="molecule type" value="Genomic_DNA"/>
</dbReference>
<keyword evidence="4" id="KW-1185">Reference proteome</keyword>
<dbReference type="AlphaFoldDB" id="A0A419R4P6"/>
<feature type="transmembrane region" description="Helical" evidence="1">
    <location>
        <begin position="119"/>
        <end position="140"/>
    </location>
</feature>
<keyword evidence="1" id="KW-0812">Transmembrane</keyword>
<accession>A0A419R4P6</accession>
<evidence type="ECO:0000256" key="1">
    <source>
        <dbReference type="SAM" id="Phobius"/>
    </source>
</evidence>
<dbReference type="Proteomes" id="UP000284322">
    <property type="component" value="Unassembled WGS sequence"/>
</dbReference>
<name>A0A419R4P6_9SPHN</name>
<protein>
    <submittedName>
        <fullName evidence="3">DUF3592 domain-containing protein</fullName>
    </submittedName>
</protein>
<gene>
    <name evidence="3" type="ORF">D6858_03140</name>
</gene>
<dbReference type="OrthoDB" id="2242169at2"/>
<feature type="transmembrane region" description="Helical" evidence="1">
    <location>
        <begin position="7"/>
        <end position="27"/>
    </location>
</feature>
<feature type="domain" description="DUF3592" evidence="2">
    <location>
        <begin position="41"/>
        <end position="114"/>
    </location>
</feature>
<reference evidence="3 4" key="1">
    <citation type="submission" date="2018-09" db="EMBL/GenBank/DDBJ databases">
        <title>Altererythrobacter sp.Ery1 and Ery12, the genome sequencing of novel strains in genus Alterythrobacter.</title>
        <authorList>
            <person name="Cheng H."/>
            <person name="Wu Y.-H."/>
            <person name="Fang C."/>
            <person name="Xu X.-W."/>
        </authorList>
    </citation>
    <scope>NUCLEOTIDE SEQUENCE [LARGE SCALE GENOMIC DNA]</scope>
    <source>
        <strain evidence="3 4">Ery12</strain>
    </source>
</reference>
<dbReference type="InterPro" id="IPR021994">
    <property type="entry name" value="DUF3592"/>
</dbReference>
<evidence type="ECO:0000259" key="2">
    <source>
        <dbReference type="Pfam" id="PF12158"/>
    </source>
</evidence>
<dbReference type="RefSeq" id="WP_120107080.1">
    <property type="nucleotide sequence ID" value="NZ_RAHJ01000011.1"/>
</dbReference>
<evidence type="ECO:0000313" key="3">
    <source>
        <dbReference type="EMBL" id="RJX69908.1"/>
    </source>
</evidence>
<keyword evidence="1" id="KW-0472">Membrane</keyword>